<comment type="caution">
    <text evidence="6">The sequence shown here is derived from an EMBL/GenBank/DDBJ whole genome shotgun (WGS) entry which is preliminary data.</text>
</comment>
<dbReference type="PANTHER" id="PTHR15111:SF0">
    <property type="entry name" value="UNCONVENTIONAL PREFOLDIN RPB5 INTERACTOR 1"/>
    <property type="match status" value="1"/>
</dbReference>
<proteinExistence type="inferred from homology"/>
<organism evidence="6 7">
    <name type="scientific">Cinchona calisaya</name>
    <dbReference type="NCBI Taxonomy" id="153742"/>
    <lineage>
        <taxon>Eukaryota</taxon>
        <taxon>Viridiplantae</taxon>
        <taxon>Streptophyta</taxon>
        <taxon>Embryophyta</taxon>
        <taxon>Tracheophyta</taxon>
        <taxon>Spermatophyta</taxon>
        <taxon>Magnoliopsida</taxon>
        <taxon>eudicotyledons</taxon>
        <taxon>Gunneridae</taxon>
        <taxon>Pentapetalae</taxon>
        <taxon>asterids</taxon>
        <taxon>lamiids</taxon>
        <taxon>Gentianales</taxon>
        <taxon>Rubiaceae</taxon>
        <taxon>Cinchonoideae</taxon>
        <taxon>Cinchoneae</taxon>
        <taxon>Cinchona</taxon>
    </lineage>
</organism>
<feature type="compositionally biased region" description="Polar residues" evidence="5">
    <location>
        <begin position="252"/>
        <end position="262"/>
    </location>
</feature>
<dbReference type="InterPro" id="IPR052255">
    <property type="entry name" value="RNA_pol_II_subunit5-mediator"/>
</dbReference>
<dbReference type="InterPro" id="IPR009053">
    <property type="entry name" value="Prefoldin"/>
</dbReference>
<feature type="coiled-coil region" evidence="4">
    <location>
        <begin position="107"/>
        <end position="141"/>
    </location>
</feature>
<dbReference type="GO" id="GO:0006457">
    <property type="term" value="P:protein folding"/>
    <property type="evidence" value="ECO:0007669"/>
    <property type="project" value="UniProtKB-ARBA"/>
</dbReference>
<feature type="region of interest" description="Disordered" evidence="5">
    <location>
        <begin position="158"/>
        <end position="283"/>
    </location>
</feature>
<keyword evidence="4" id="KW-0175">Coiled coil</keyword>
<gene>
    <name evidence="6" type="ORF">ACH5RR_028735</name>
</gene>
<dbReference type="InterPro" id="IPR004127">
    <property type="entry name" value="Prefoldin_subunit_alpha"/>
</dbReference>
<accession>A0ABD2YT87</accession>
<dbReference type="GO" id="GO:0005634">
    <property type="term" value="C:nucleus"/>
    <property type="evidence" value="ECO:0007669"/>
    <property type="project" value="UniProtKB-SubCell"/>
</dbReference>
<evidence type="ECO:0000256" key="5">
    <source>
        <dbReference type="SAM" id="MobiDB-lite"/>
    </source>
</evidence>
<dbReference type="PANTHER" id="PTHR15111">
    <property type="entry name" value="RNA POLYMERASE II SUBUNIT 5-MEDIATING PROTEIN NNX3"/>
    <property type="match status" value="1"/>
</dbReference>
<keyword evidence="7" id="KW-1185">Reference proteome</keyword>
<evidence type="ECO:0000256" key="3">
    <source>
        <dbReference type="ARBA" id="ARBA00038295"/>
    </source>
</evidence>
<feature type="compositionally biased region" description="Acidic residues" evidence="5">
    <location>
        <begin position="202"/>
        <end position="223"/>
    </location>
</feature>
<comment type="subcellular location">
    <subcellularLocation>
        <location evidence="1">Nucleus</location>
    </subcellularLocation>
</comment>
<comment type="similarity">
    <text evidence="3">Belongs to the RNA polymerase II subunit 5-mediating protein family.</text>
</comment>
<evidence type="ECO:0000313" key="6">
    <source>
        <dbReference type="EMBL" id="KAL3509334.1"/>
    </source>
</evidence>
<dbReference type="Proteomes" id="UP001630127">
    <property type="component" value="Unassembled WGS sequence"/>
</dbReference>
<dbReference type="EMBL" id="JBJUIK010000012">
    <property type="protein sequence ID" value="KAL3509334.1"/>
    <property type="molecule type" value="Genomic_DNA"/>
</dbReference>
<dbReference type="NCBIfam" id="TIGR00293">
    <property type="entry name" value="prefoldin subunit alpha"/>
    <property type="match status" value="1"/>
</dbReference>
<keyword evidence="2" id="KW-0539">Nucleus</keyword>
<dbReference type="Gene3D" id="1.10.287.370">
    <property type="match status" value="1"/>
</dbReference>
<evidence type="ECO:0008006" key="8">
    <source>
        <dbReference type="Google" id="ProtNLM"/>
    </source>
</evidence>
<feature type="compositionally biased region" description="Polar residues" evidence="5">
    <location>
        <begin position="226"/>
        <end position="237"/>
    </location>
</feature>
<name>A0ABD2YT87_9GENT</name>
<evidence type="ECO:0000256" key="1">
    <source>
        <dbReference type="ARBA" id="ARBA00004123"/>
    </source>
</evidence>
<dbReference type="CDD" id="cd23159">
    <property type="entry name" value="Prefoldin_URI1"/>
    <property type="match status" value="1"/>
</dbReference>
<evidence type="ECO:0000313" key="7">
    <source>
        <dbReference type="Proteomes" id="UP001630127"/>
    </source>
</evidence>
<evidence type="ECO:0000256" key="4">
    <source>
        <dbReference type="SAM" id="Coils"/>
    </source>
</evidence>
<dbReference type="GO" id="GO:0009409">
    <property type="term" value="P:response to cold"/>
    <property type="evidence" value="ECO:0007669"/>
    <property type="project" value="UniProtKB-ARBA"/>
</dbReference>
<dbReference type="AlphaFoldDB" id="A0ABD2YT87"/>
<sequence>MAEGLKKKGTVKSLSSLFPPEETQKASERVRDTIAERHEELQQLKSFISDNTNLVNLVRTLPNELNHQIMVPFGKAAFFPGQLIHTNEFMVLLGDGYYAERTSKQTVEILKRRGNILESQVESLKADIQDLKTEASFFENEAGRKDLVEIVEDYEEESSLQEVSKAGDSKADFASSTEAESKGTGNEGDEYARIFSRIAELEKEEEEAEKDEDDEDEENEDDIDHSVNQDSVDQESISCGVDGSKLLPVYQDGSSQDGTPASSKPRFTESSIKPPVRKENVRAPAVTKEEVFVRTSEPSTNSSKAFTGSIVEHTRNLETNPREPSVAHSSKPVSRFRMNRK</sequence>
<dbReference type="Pfam" id="PF02996">
    <property type="entry name" value="Prefoldin"/>
    <property type="match status" value="1"/>
</dbReference>
<feature type="region of interest" description="Disordered" evidence="5">
    <location>
        <begin position="313"/>
        <end position="341"/>
    </location>
</feature>
<protein>
    <recommendedName>
        <fullName evidence="8">RNA polymerase II subunit 5-mediating protein homolog</fullName>
    </recommendedName>
</protein>
<evidence type="ECO:0000256" key="2">
    <source>
        <dbReference type="ARBA" id="ARBA00023242"/>
    </source>
</evidence>
<reference evidence="6 7" key="1">
    <citation type="submission" date="2024-11" db="EMBL/GenBank/DDBJ databases">
        <title>A near-complete genome assembly of Cinchona calisaya.</title>
        <authorList>
            <person name="Lian D.C."/>
            <person name="Zhao X.W."/>
            <person name="Wei L."/>
        </authorList>
    </citation>
    <scope>NUCLEOTIDE SEQUENCE [LARGE SCALE GENOMIC DNA]</scope>
    <source>
        <tissue evidence="6">Nenye</tissue>
    </source>
</reference>
<dbReference type="SUPFAM" id="SSF46579">
    <property type="entry name" value="Prefoldin"/>
    <property type="match status" value="1"/>
</dbReference>